<dbReference type="EMBL" id="JADGMS010000002">
    <property type="protein sequence ID" value="KAF9687182.1"/>
    <property type="molecule type" value="Genomic_DNA"/>
</dbReference>
<dbReference type="AlphaFoldDB" id="A0A835TI73"/>
<gene>
    <name evidence="1" type="ORF">SADUNF_Sadunf02G0067100</name>
</gene>
<dbReference type="OrthoDB" id="43744at2759"/>
<comment type="caution">
    <text evidence="1">The sequence shown here is derived from an EMBL/GenBank/DDBJ whole genome shotgun (WGS) entry which is preliminary data.</text>
</comment>
<sequence length="753" mass="83564">MFPWPSYSRPRYRQHHQSYLLFYIPTSKLKSLKAHWTSETMKPIKFLSLLLHFSLALCHATIAHEPPPSGTSIIFATLGRLDYAFDIFTLPTGDPPSKTNELQITDGESVNFNGHFPSPSPSLLSLLTNKTLIKPPDQQNPPPLNLIYVTERGGSSNIFYDAVYVDTPRNVRSRSALEIPTRVQVPLLNGKGGLSMKDKPTVSGDYLVYVSTHENPGEPRTSWAAVYATELTTGFTRRLTPHGIADFSPAVSPSGVYTAVASYGEKGWSGEVEELSTDIYIFLTCDGTNRVKVVEHGGWPNWVDESTLYFHRRSVEDNWISVYKATLPSQGPISIESVIVERVTPPGLHAFTPATSPGNKKFIAVATRRPNSDYRHIELFDLVKNEFIQLTRLVSPQTHHLNPFISPDSARVGYHRCRGATSDKKSTHLLLENVKSPVPDISLFRIDGSFPSFAPAGDRIAYVDFPGLYVVNRDGSNRRQVFTGMAFSTTWNPARKGIVYTSAGPTFASESTEVDIISINVDDDLGQINSFKKLTSNGENNAFPAVSPDGKWVVFRSGRSGHKNLYIMDALEGEKGGLYRLTEGPWSDTMSNWSPDGEWIAFASDRENPGSGSFELFLIHPNGTGLRKLVQSGSGGRANHPYFSPDGNSIVFTSDYAGISAEPISNPHHYQPYGEIFTVKLDGSDLKRLTHNSYEDGTPAWAPTYIKPKDVEWPSYGPQCSFEECHWLNKMPVLGHWAAPWDPTRPQCGRTSP</sequence>
<protein>
    <recommendedName>
        <fullName evidence="3">DPP6 N-terminal domain-like protein</fullName>
    </recommendedName>
</protein>
<dbReference type="SUPFAM" id="SSF82171">
    <property type="entry name" value="DPP6 N-terminal domain-like"/>
    <property type="match status" value="1"/>
</dbReference>
<evidence type="ECO:0000313" key="2">
    <source>
        <dbReference type="Proteomes" id="UP000657918"/>
    </source>
</evidence>
<name>A0A835TI73_9ROSI</name>
<dbReference type="PANTHER" id="PTHR32161:SF8">
    <property type="entry name" value="DPP6 N-TERMINAL DOMAIN-LIKE PROTEIN"/>
    <property type="match status" value="1"/>
</dbReference>
<dbReference type="Gene3D" id="2.120.10.30">
    <property type="entry name" value="TolB, C-terminal domain"/>
    <property type="match status" value="3"/>
</dbReference>
<dbReference type="Proteomes" id="UP000657918">
    <property type="component" value="Unassembled WGS sequence"/>
</dbReference>
<reference evidence="1 2" key="1">
    <citation type="submission" date="2020-10" db="EMBL/GenBank/DDBJ databases">
        <title>Plant Genome Project.</title>
        <authorList>
            <person name="Zhang R.-G."/>
        </authorList>
    </citation>
    <scope>NUCLEOTIDE SEQUENCE [LARGE SCALE GENOMIC DNA]</scope>
    <source>
        <strain evidence="1">FAFU-HL-1</strain>
        <tissue evidence="1">Leaf</tissue>
    </source>
</reference>
<proteinExistence type="predicted"/>
<dbReference type="FunFam" id="2.120.10.30:FF:000243">
    <property type="entry name" value="DPP6 amino-terminal domain protein"/>
    <property type="match status" value="1"/>
</dbReference>
<dbReference type="InterPro" id="IPR011042">
    <property type="entry name" value="6-blade_b-propeller_TolB-like"/>
</dbReference>
<accession>A0A835TI73</accession>
<dbReference type="Pfam" id="PF07676">
    <property type="entry name" value="PD40"/>
    <property type="match status" value="3"/>
</dbReference>
<dbReference type="InterPro" id="IPR011659">
    <property type="entry name" value="WD40"/>
</dbReference>
<dbReference type="PANTHER" id="PTHR32161">
    <property type="entry name" value="DPP6 N-TERMINAL DOMAIN-LIKE PROTEIN"/>
    <property type="match status" value="1"/>
</dbReference>
<evidence type="ECO:0008006" key="3">
    <source>
        <dbReference type="Google" id="ProtNLM"/>
    </source>
</evidence>
<evidence type="ECO:0000313" key="1">
    <source>
        <dbReference type="EMBL" id="KAF9687182.1"/>
    </source>
</evidence>
<keyword evidence="2" id="KW-1185">Reference proteome</keyword>
<dbReference type="SUPFAM" id="SSF69304">
    <property type="entry name" value="Tricorn protease N-terminal domain"/>
    <property type="match status" value="1"/>
</dbReference>
<organism evidence="1 2">
    <name type="scientific">Salix dunnii</name>
    <dbReference type="NCBI Taxonomy" id="1413687"/>
    <lineage>
        <taxon>Eukaryota</taxon>
        <taxon>Viridiplantae</taxon>
        <taxon>Streptophyta</taxon>
        <taxon>Embryophyta</taxon>
        <taxon>Tracheophyta</taxon>
        <taxon>Spermatophyta</taxon>
        <taxon>Magnoliopsida</taxon>
        <taxon>eudicotyledons</taxon>
        <taxon>Gunneridae</taxon>
        <taxon>Pentapetalae</taxon>
        <taxon>rosids</taxon>
        <taxon>fabids</taxon>
        <taxon>Malpighiales</taxon>
        <taxon>Salicaceae</taxon>
        <taxon>Saliceae</taxon>
        <taxon>Salix</taxon>
    </lineage>
</organism>